<dbReference type="Proteomes" id="UP000297714">
    <property type="component" value="Unassembled WGS sequence"/>
</dbReference>
<dbReference type="InterPro" id="IPR013785">
    <property type="entry name" value="Aldolase_TIM"/>
</dbReference>
<evidence type="ECO:0000259" key="2">
    <source>
        <dbReference type="Pfam" id="PF19200"/>
    </source>
</evidence>
<dbReference type="AlphaFoldDB" id="A0A4Z0YB56"/>
<evidence type="ECO:0000259" key="1">
    <source>
        <dbReference type="Pfam" id="PF05913"/>
    </source>
</evidence>
<gene>
    <name evidence="3" type="ORF">CAGA_12380</name>
</gene>
<accession>A0A4Z0YB56</accession>
<dbReference type="InterPro" id="IPR017853">
    <property type="entry name" value="GH"/>
</dbReference>
<organism evidence="3 4">
    <name type="scientific">Caproiciproducens galactitolivorans</name>
    <dbReference type="NCBI Taxonomy" id="642589"/>
    <lineage>
        <taxon>Bacteria</taxon>
        <taxon>Bacillati</taxon>
        <taxon>Bacillota</taxon>
        <taxon>Clostridia</taxon>
        <taxon>Eubacteriales</taxon>
        <taxon>Acutalibacteraceae</taxon>
        <taxon>Caproiciproducens</taxon>
    </lineage>
</organism>
<evidence type="ECO:0000313" key="4">
    <source>
        <dbReference type="Proteomes" id="UP000297714"/>
    </source>
</evidence>
<evidence type="ECO:0008006" key="5">
    <source>
        <dbReference type="Google" id="ProtNLM"/>
    </source>
</evidence>
<dbReference type="RefSeq" id="WP_135658968.1">
    <property type="nucleotide sequence ID" value="NZ_SRMQ01000004.1"/>
</dbReference>
<dbReference type="PANTHER" id="PTHR38435">
    <property type="match status" value="1"/>
</dbReference>
<dbReference type="Gene3D" id="2.40.100.10">
    <property type="entry name" value="Cyclophilin-like"/>
    <property type="match status" value="1"/>
</dbReference>
<feature type="domain" description="6-phospho-N-acetylmuramidase N-terminal" evidence="2">
    <location>
        <begin position="4"/>
        <end position="231"/>
    </location>
</feature>
<dbReference type="InterPro" id="IPR043894">
    <property type="entry name" value="MupG_C"/>
</dbReference>
<dbReference type="OrthoDB" id="5809921at2"/>
<dbReference type="PANTHER" id="PTHR38435:SF2">
    <property type="entry name" value="DUF871 DOMAIN-CONTAINING PROTEIN"/>
    <property type="match status" value="1"/>
</dbReference>
<reference evidence="3 4" key="1">
    <citation type="submission" date="2019-04" db="EMBL/GenBank/DDBJ databases">
        <authorList>
            <person name="Poehlein A."/>
            <person name="Bengelsdorf F.R."/>
            <person name="Duerre P."/>
            <person name="Daniel R."/>
        </authorList>
    </citation>
    <scope>NUCLEOTIDE SEQUENCE [LARGE SCALE GENOMIC DNA]</scope>
    <source>
        <strain evidence="3 4">BS-1</strain>
    </source>
</reference>
<evidence type="ECO:0000313" key="3">
    <source>
        <dbReference type="EMBL" id="TGJ76695.1"/>
    </source>
</evidence>
<dbReference type="EMBL" id="SRMQ01000004">
    <property type="protein sequence ID" value="TGJ76695.1"/>
    <property type="molecule type" value="Genomic_DNA"/>
</dbReference>
<dbReference type="InterPro" id="IPR008589">
    <property type="entry name" value="MupG"/>
</dbReference>
<keyword evidence="4" id="KW-1185">Reference proteome</keyword>
<dbReference type="SUPFAM" id="SSF50891">
    <property type="entry name" value="Cyclophilin-like"/>
    <property type="match status" value="1"/>
</dbReference>
<dbReference type="InterPro" id="IPR029000">
    <property type="entry name" value="Cyclophilin-like_dom_sf"/>
</dbReference>
<dbReference type="Gene3D" id="3.20.20.70">
    <property type="entry name" value="Aldolase class I"/>
    <property type="match status" value="1"/>
</dbReference>
<name>A0A4Z0YB56_9FIRM</name>
<protein>
    <recommendedName>
        <fullName evidence="5">DUF871 domain-containing protein</fullName>
    </recommendedName>
</protein>
<feature type="domain" description="6-phospho-N-acetylmuramidase C-terminal" evidence="1">
    <location>
        <begin position="239"/>
        <end position="347"/>
    </location>
</feature>
<dbReference type="Pfam" id="PF05913">
    <property type="entry name" value="MupG_C"/>
    <property type="match status" value="1"/>
</dbReference>
<dbReference type="SUPFAM" id="SSF51445">
    <property type="entry name" value="(Trans)glycosidases"/>
    <property type="match status" value="1"/>
</dbReference>
<dbReference type="Pfam" id="PF19200">
    <property type="entry name" value="MupG_N"/>
    <property type="match status" value="1"/>
</dbReference>
<proteinExistence type="predicted"/>
<sequence>MNQFGISLYLGTGYEKNKEIIEKAKRANLGYAFTSLHIPEESVENYAEEVKRLLDLCKRCSISLIVDIGPRTLQKLGYRRFEELKQTSISHLRVDYGFTYEQIIDLSKSFQIVFNASTLLEKDIRELQKRNADFTRFSACHNFYPKPLTGLSIAKTRSINDNLRQLGMTTMAFVAGDKELRGPLKMGLPTVEAHRRADVLLSMLQLIKDCHTDICIVGDIDISDKAWENVGKLSQGYVSLKADIDPAYRFITNRIHHDRPDSSEYVIRSQESRAYASQGRLFPAQAVKPRIRGSISVSNEGYLRYSGELEIARRDLEPEPKVNIVGQIDEASLPYLDYITDGMGFELIQS</sequence>
<dbReference type="InterPro" id="IPR043797">
    <property type="entry name" value="MupG_N"/>
</dbReference>
<comment type="caution">
    <text evidence="3">The sequence shown here is derived from an EMBL/GenBank/DDBJ whole genome shotgun (WGS) entry which is preliminary data.</text>
</comment>